<dbReference type="HOGENOM" id="CLU_005679_4_0_1"/>
<protein>
    <recommendedName>
        <fullName evidence="2">Acyltransferase 3 domain-containing protein</fullName>
    </recommendedName>
</protein>
<dbReference type="InterPro" id="IPR050879">
    <property type="entry name" value="Acyltransferase_3"/>
</dbReference>
<organism evidence="3 4">
    <name type="scientific">Oidiodendron maius (strain Zn)</name>
    <dbReference type="NCBI Taxonomy" id="913774"/>
    <lineage>
        <taxon>Eukaryota</taxon>
        <taxon>Fungi</taxon>
        <taxon>Dikarya</taxon>
        <taxon>Ascomycota</taxon>
        <taxon>Pezizomycotina</taxon>
        <taxon>Leotiomycetes</taxon>
        <taxon>Leotiomycetes incertae sedis</taxon>
        <taxon>Myxotrichaceae</taxon>
        <taxon>Oidiodendron</taxon>
    </lineage>
</organism>
<dbReference type="AlphaFoldDB" id="A0A0C3GY63"/>
<reference evidence="4" key="2">
    <citation type="submission" date="2015-01" db="EMBL/GenBank/DDBJ databases">
        <title>Evolutionary Origins and Diversification of the Mycorrhizal Mutualists.</title>
        <authorList>
            <consortium name="DOE Joint Genome Institute"/>
            <consortium name="Mycorrhizal Genomics Consortium"/>
            <person name="Kohler A."/>
            <person name="Kuo A."/>
            <person name="Nagy L.G."/>
            <person name="Floudas D."/>
            <person name="Copeland A."/>
            <person name="Barry K.W."/>
            <person name="Cichocki N."/>
            <person name="Veneault-Fourrey C."/>
            <person name="LaButti K."/>
            <person name="Lindquist E.A."/>
            <person name="Lipzen A."/>
            <person name="Lundell T."/>
            <person name="Morin E."/>
            <person name="Murat C."/>
            <person name="Riley R."/>
            <person name="Ohm R."/>
            <person name="Sun H."/>
            <person name="Tunlid A."/>
            <person name="Henrissat B."/>
            <person name="Grigoriev I.V."/>
            <person name="Hibbett D.S."/>
            <person name="Martin F."/>
        </authorList>
    </citation>
    <scope>NUCLEOTIDE SEQUENCE [LARGE SCALE GENOMIC DNA]</scope>
    <source>
        <strain evidence="4">Zn</strain>
    </source>
</reference>
<evidence type="ECO:0000313" key="4">
    <source>
        <dbReference type="Proteomes" id="UP000054321"/>
    </source>
</evidence>
<dbReference type="InterPro" id="IPR002656">
    <property type="entry name" value="Acyl_transf_3_dom"/>
</dbReference>
<keyword evidence="1" id="KW-0812">Transmembrane</keyword>
<keyword evidence="1" id="KW-0472">Membrane</keyword>
<dbReference type="PANTHER" id="PTHR23028:SF128">
    <property type="entry name" value="ACYLTRANSFERASE 3 DOMAIN-CONTAINING PROTEIN"/>
    <property type="match status" value="1"/>
</dbReference>
<evidence type="ECO:0000259" key="2">
    <source>
        <dbReference type="Pfam" id="PF01757"/>
    </source>
</evidence>
<evidence type="ECO:0000256" key="1">
    <source>
        <dbReference type="SAM" id="Phobius"/>
    </source>
</evidence>
<gene>
    <name evidence="3" type="ORF">OIDMADRAFT_122617</name>
</gene>
<dbReference type="EMBL" id="KN832876">
    <property type="protein sequence ID" value="KIN01056.1"/>
    <property type="molecule type" value="Genomic_DNA"/>
</dbReference>
<name>A0A0C3GY63_OIDMZ</name>
<feature type="transmembrane region" description="Helical" evidence="1">
    <location>
        <begin position="106"/>
        <end position="126"/>
    </location>
</feature>
<reference evidence="3 4" key="1">
    <citation type="submission" date="2014-04" db="EMBL/GenBank/DDBJ databases">
        <authorList>
            <consortium name="DOE Joint Genome Institute"/>
            <person name="Kuo A."/>
            <person name="Martino E."/>
            <person name="Perotto S."/>
            <person name="Kohler A."/>
            <person name="Nagy L.G."/>
            <person name="Floudas D."/>
            <person name="Copeland A."/>
            <person name="Barry K.W."/>
            <person name="Cichocki N."/>
            <person name="Veneault-Fourrey C."/>
            <person name="LaButti K."/>
            <person name="Lindquist E.A."/>
            <person name="Lipzen A."/>
            <person name="Lundell T."/>
            <person name="Morin E."/>
            <person name="Murat C."/>
            <person name="Sun H."/>
            <person name="Tunlid A."/>
            <person name="Henrissat B."/>
            <person name="Grigoriev I.V."/>
            <person name="Hibbett D.S."/>
            <person name="Martin F."/>
            <person name="Nordberg H.P."/>
            <person name="Cantor M.N."/>
            <person name="Hua S.X."/>
        </authorList>
    </citation>
    <scope>NUCLEOTIDE SEQUENCE [LARGE SCALE GENOMIC DNA]</scope>
    <source>
        <strain evidence="3 4">Zn</strain>
    </source>
</reference>
<keyword evidence="1" id="KW-1133">Transmembrane helix</keyword>
<dbReference type="Proteomes" id="UP000054321">
    <property type="component" value="Unassembled WGS sequence"/>
</dbReference>
<accession>A0A0C3GY63</accession>
<feature type="transmembrane region" description="Helical" evidence="1">
    <location>
        <begin position="176"/>
        <end position="196"/>
    </location>
</feature>
<dbReference type="GO" id="GO:0016747">
    <property type="term" value="F:acyltransferase activity, transferring groups other than amino-acyl groups"/>
    <property type="evidence" value="ECO:0007669"/>
    <property type="project" value="InterPro"/>
</dbReference>
<feature type="transmembrane region" description="Helical" evidence="1">
    <location>
        <begin position="382"/>
        <end position="401"/>
    </location>
</feature>
<feature type="domain" description="Acyltransferase 3" evidence="2">
    <location>
        <begin position="9"/>
        <end position="395"/>
    </location>
</feature>
<dbReference type="OrthoDB" id="5405781at2759"/>
<proteinExistence type="predicted"/>
<dbReference type="Pfam" id="PF01757">
    <property type="entry name" value="Acyl_transf_3"/>
    <property type="match status" value="1"/>
</dbReference>
<sequence length="438" mass="50383">MSVRHENVKWVDGLRGLASFTVVLTHLTRAFDGDLFLPTTAVGRAPRLFQYPFIRILTQGRIGVSVFALVTGYVCALKPIRQCRAGHPEDALTSVGKSAFRRFPRLFLPSAFITVIIWVMCEFGMFEIAKHGESWWTGASSPDRKPIIDSISALFYQIISTWAQGSNSFDNNQWTMLPLLKGSFLVYCMIVATVYVKPRYRMMVSMGMFVYYYICKDAAFGMQFFFGSFLSDLSQHPGHVNWMATHRWPTMILSPILLVMGMFFASYPGDHPEYMPWSQWLLDLSLYIFPEKPDIPRSYTGLGMVFIALGIHFSNPIKSALSNKYFLWLGKNSFAVYLLHGTFIRTVLAWCYYGVVVPPNVTNEKGESVPGPPLHLDSRWRFWFWLPPWFALLYFSAHIWTKFVDPYCAQLTQRLENYCFEDSTPEISNKEHQSPLPR</sequence>
<keyword evidence="4" id="KW-1185">Reference proteome</keyword>
<dbReference type="STRING" id="913774.A0A0C3GY63"/>
<feature type="transmembrane region" description="Helical" evidence="1">
    <location>
        <begin position="334"/>
        <end position="355"/>
    </location>
</feature>
<dbReference type="PANTHER" id="PTHR23028">
    <property type="entry name" value="ACETYLTRANSFERASE"/>
    <property type="match status" value="1"/>
</dbReference>
<feature type="transmembrane region" description="Helical" evidence="1">
    <location>
        <begin position="250"/>
        <end position="267"/>
    </location>
</feature>
<dbReference type="InParanoid" id="A0A0C3GY63"/>
<evidence type="ECO:0000313" key="3">
    <source>
        <dbReference type="EMBL" id="KIN01056.1"/>
    </source>
</evidence>
<feature type="transmembrane region" description="Helical" evidence="1">
    <location>
        <begin position="208"/>
        <end position="230"/>
    </location>
</feature>